<keyword evidence="2" id="KW-1185">Reference proteome</keyword>
<gene>
    <name evidence="1" type="ORF">OJ252_1318</name>
</gene>
<name>A0ABQ8P8D3_9CRYT</name>
<proteinExistence type="predicted"/>
<protein>
    <submittedName>
        <fullName evidence="1">Uncharacterized protein</fullName>
    </submittedName>
</protein>
<dbReference type="EMBL" id="JAPCXB010000048">
    <property type="protein sequence ID" value="KAJ1612195.1"/>
    <property type="molecule type" value="Genomic_DNA"/>
</dbReference>
<dbReference type="Proteomes" id="UP001071777">
    <property type="component" value="Unassembled WGS sequence"/>
</dbReference>
<sequence length="1660" mass="182790">MARGPDLSRILIAPAPNWFCTSALALESSRGVYVYSTKNSLILATLLENRILGSIYCGVKSKPVGVVIFTTLDHLAREVLLISSTHLDNRLRFWEVTDSFLGESESPVRGGPAALAGGAGIRLLSESVECSSLASVICFEQGLVYVGDAQGEITQIAIREFDFAAPAGASVSRLRPVQGEEITLIKGLTDPERLAVGYKSGQIAVIGRSGGDLLFLLSDPAGLAGGGAILSLLDSSQEMIISSSRGDAHLYRYCKRSETMEKIRIQEALGVSTDDQNLGTCRDRGRARDKDKSQRVRADSWTLLICDGDHSCSRIGRFYATADGEIAEFELLEDGNLRLERRMSISGPGGDRAREPRLGSQEVIFSALSYFSSSRSYLLGITRSKRVFLADLTEWRMEWSMDTLGGWIEELVSPSGFSHIVYMLSGEGRLMGVDLLETHRKFTLRAPRCHIYESLRGFGKDERIVKVSANPIDPEYLLYSTSLGNLGVLYVNPDNISQFSNVSIRITAGREDQRESSGKTAPSDRHSLGCRKSDMARLLAEADLDWLVLPLPPREAPSITPDEGSSANLLQSRAGWESGGGLFNSQAKLFSSLVFSESRYPVLLIYSSKRSECICLGLTPEFEQSELTLRAKAWRFGVQAETGSGGPQQHSLIRLRATQAQTGAECSSVVYFASTSPRVALGESEDAQLSMLRVGVAGDQSSEPARGEARLPLYLHKTELSLDSDSRLVLGHSSVVELQNALRSKSRRTESGTGDWSQGLERVVGGLVALGVPGDLGEIYILATSLGAILVILSDKTACRLENIFREKGRPSYEYLSMGMIEASGGSGSGGAERHDFAFNLAVSNELNQTSIIGVRVGDSLDSPGQASVRMEILLVRPNTQHRGGINSKHHFKSKLLWYRDVRDFDNEYESNLRLLHGGQEQMLQLFDISQEVLERPSRGGMNRSSLLFLTNKSIYQQSSHASIRALTLLLEARLSRLCAEQSTHGVGDTLLEIRQLAGDSPESEVLFDLALFLNDRGASSDLIGLHLGSHSSSQLTGPRDSSGALDACTGHFSEPSKRDESRNLDLFVEYLYLIGGEIDTGSPLFQSLLGRYLGTGETGGTGTCDPVELIRAMQSTECDNLLGEWLRYLSHSSNRDLETDCAVRSLVLSKLDELEPQLRSFSDSPSRREVSANVGGNPNILHEYCILNVLNGRAHKAIEMYCRYNLFQCAWLVSSLYLGAEHELTLKVFRDWRRSLTSNGLILQSFKCLVAVSDLDELYKALLERIHDLSRDRQDGGRMSKERYSQIGGLFESFKLVGYYRQVSISGVEERSNLLSKFSADIADYIVLVFCREIVSIGSHVKGGYNSRSETSRERVSGLEEVIGEIEERILQNIHLYELIVGFSSLVVSRGNRVDIAETRRFLGSFGIGTQDDLFLLQKKCSYLPFVEEIRLEREIALMRDLLILVLSLVLETDNMGWVPRAERLVGTLLDQACSREVGPDRLDIFGSFLEALTGMFLSERDLEALRSAELSGVTDSCRVLDEVSGLWGGVESRGEPESRQVLTTLKYDLYMVGILAKLSRTAGGSDSDSVGSSTLSGALDESDLELLRTFVSQDEQTRRQVGSSVVYNSMLKMSNNSRAVWLYARLNSAEGRTRSQELGLKIREVAHLTKKQYLKSDG</sequence>
<comment type="caution">
    <text evidence="1">The sequence shown here is derived from an EMBL/GenBank/DDBJ whole genome shotgun (WGS) entry which is preliminary data.</text>
</comment>
<evidence type="ECO:0000313" key="2">
    <source>
        <dbReference type="Proteomes" id="UP001071777"/>
    </source>
</evidence>
<organism evidence="1 2">
    <name type="scientific">Cryptosporidium canis</name>
    <dbReference type="NCBI Taxonomy" id="195482"/>
    <lineage>
        <taxon>Eukaryota</taxon>
        <taxon>Sar</taxon>
        <taxon>Alveolata</taxon>
        <taxon>Apicomplexa</taxon>
        <taxon>Conoidasida</taxon>
        <taxon>Coccidia</taxon>
        <taxon>Eucoccidiorida</taxon>
        <taxon>Eimeriorina</taxon>
        <taxon>Cryptosporidiidae</taxon>
        <taxon>Cryptosporidium</taxon>
    </lineage>
</organism>
<reference evidence="1" key="1">
    <citation type="submission" date="2022-10" db="EMBL/GenBank/DDBJ databases">
        <title>Adaptive evolution leads to modifications in subtelomeric GC content in a zoonotic Cryptosporidium species.</title>
        <authorList>
            <person name="Li J."/>
            <person name="Feng Y."/>
            <person name="Xiao L."/>
        </authorList>
    </citation>
    <scope>NUCLEOTIDE SEQUENCE</scope>
    <source>
        <strain evidence="1">25894</strain>
    </source>
</reference>
<evidence type="ECO:0000313" key="1">
    <source>
        <dbReference type="EMBL" id="KAJ1612195.1"/>
    </source>
</evidence>
<accession>A0ABQ8P8D3</accession>